<dbReference type="EMBL" id="JAVRQU010000010">
    <property type="protein sequence ID" value="KAK5698095.1"/>
    <property type="molecule type" value="Genomic_DNA"/>
</dbReference>
<evidence type="ECO:0000313" key="2">
    <source>
        <dbReference type="EMBL" id="KAK5698095.1"/>
    </source>
</evidence>
<keyword evidence="1" id="KW-0732">Signal</keyword>
<feature type="chain" id="PRO_5042955961" evidence="1">
    <location>
        <begin position="21"/>
        <end position="194"/>
    </location>
</feature>
<comment type="caution">
    <text evidence="2">The sequence shown here is derived from an EMBL/GenBank/DDBJ whole genome shotgun (WGS) entry which is preliminary data.</text>
</comment>
<reference evidence="2" key="1">
    <citation type="submission" date="2023-08" db="EMBL/GenBank/DDBJ databases">
        <title>Black Yeasts Isolated from many extreme environments.</title>
        <authorList>
            <person name="Coleine C."/>
            <person name="Stajich J.E."/>
            <person name="Selbmann L."/>
        </authorList>
    </citation>
    <scope>NUCLEOTIDE SEQUENCE</scope>
    <source>
        <strain evidence="2">CCFEE 5810</strain>
    </source>
</reference>
<accession>A0AAN7W9Z7</accession>
<sequence length="194" mass="19627">MKLSTITAAASLLAASSAAAIHNKRDFDLDTVKNAVFAWQANTAAVSQFLDQAATQIQFVADGTLSSIDLTGQASIALSYENDELNQKGILESALCIDSSCAQDVNGRPDISTAKSALEGGAFGNVVNLLGVISNGDGLSGPSSGADVDGINFGSAIVGGRCGVVLPAIDAYFVEASDAIVNAFGDTSLACNGF</sequence>
<proteinExistence type="predicted"/>
<evidence type="ECO:0000256" key="1">
    <source>
        <dbReference type="SAM" id="SignalP"/>
    </source>
</evidence>
<dbReference type="AlphaFoldDB" id="A0AAN7W9Z7"/>
<organism evidence="2 3">
    <name type="scientific">Elasticomyces elasticus</name>
    <dbReference type="NCBI Taxonomy" id="574655"/>
    <lineage>
        <taxon>Eukaryota</taxon>
        <taxon>Fungi</taxon>
        <taxon>Dikarya</taxon>
        <taxon>Ascomycota</taxon>
        <taxon>Pezizomycotina</taxon>
        <taxon>Dothideomycetes</taxon>
        <taxon>Dothideomycetidae</taxon>
        <taxon>Mycosphaerellales</taxon>
        <taxon>Teratosphaeriaceae</taxon>
        <taxon>Elasticomyces</taxon>
    </lineage>
</organism>
<name>A0AAN7W9Z7_9PEZI</name>
<gene>
    <name evidence="2" type="ORF">LTR97_007055</name>
</gene>
<feature type="signal peptide" evidence="1">
    <location>
        <begin position="1"/>
        <end position="20"/>
    </location>
</feature>
<protein>
    <submittedName>
        <fullName evidence="2">Uncharacterized protein</fullName>
    </submittedName>
</protein>
<evidence type="ECO:0000313" key="3">
    <source>
        <dbReference type="Proteomes" id="UP001310594"/>
    </source>
</evidence>
<dbReference type="Proteomes" id="UP001310594">
    <property type="component" value="Unassembled WGS sequence"/>
</dbReference>